<dbReference type="Proteomes" id="UP000516422">
    <property type="component" value="Chromosome"/>
</dbReference>
<gene>
    <name evidence="1" type="ORF">HEP81_01665</name>
</gene>
<evidence type="ECO:0008006" key="3">
    <source>
        <dbReference type="Google" id="ProtNLM"/>
    </source>
</evidence>
<evidence type="ECO:0000313" key="1">
    <source>
        <dbReference type="EMBL" id="QNT91994.1"/>
    </source>
</evidence>
<proteinExistence type="predicted"/>
<organism evidence="1 2">
    <name type="scientific">Streptomyces griseofuscus</name>
    <dbReference type="NCBI Taxonomy" id="146922"/>
    <lineage>
        <taxon>Bacteria</taxon>
        <taxon>Bacillati</taxon>
        <taxon>Actinomycetota</taxon>
        <taxon>Actinomycetes</taxon>
        <taxon>Kitasatosporales</taxon>
        <taxon>Streptomycetaceae</taxon>
        <taxon>Streptomyces</taxon>
    </lineage>
</organism>
<dbReference type="KEGG" id="sgf:HEP81_01665"/>
<accession>A0A7H1PVB4</accession>
<sequence>MRNLVTSSAVPLSLLTAVKVSDVKEISSGSNQQVINEARKNLPVLQTHLKLAEQTQSQLETSPVLG</sequence>
<name>A0A7H1PVB4_9ACTN</name>
<protein>
    <recommendedName>
        <fullName evidence="3">DUF4142 domain-containing protein</fullName>
    </recommendedName>
</protein>
<evidence type="ECO:0000313" key="2">
    <source>
        <dbReference type="Proteomes" id="UP000516422"/>
    </source>
</evidence>
<dbReference type="EMBL" id="CP051006">
    <property type="protein sequence ID" value="QNT91994.1"/>
    <property type="molecule type" value="Genomic_DNA"/>
</dbReference>
<dbReference type="AlphaFoldDB" id="A0A7H1PVB4"/>
<reference evidence="1 2" key="1">
    <citation type="submission" date="2020-04" db="EMBL/GenBank/DDBJ databases">
        <title>Characterization and engineering of Streptomyces griseofuscus DSM40191 as a potential heterologous host for expression of BGCs.</title>
        <authorList>
            <person name="Gren T."/>
            <person name="Whitford C.M."/>
            <person name="Mohite O.S."/>
            <person name="Joergensen T.S."/>
            <person name="Nielsen J.B."/>
            <person name="Lee S.Y."/>
            <person name="Weber T."/>
        </authorList>
    </citation>
    <scope>NUCLEOTIDE SEQUENCE [LARGE SCALE GENOMIC DNA]</scope>
    <source>
        <strain evidence="1 2">DSM 40191</strain>
    </source>
</reference>